<feature type="domain" description="Peptidase M13 C-terminal" evidence="10">
    <location>
        <begin position="625"/>
        <end position="824"/>
    </location>
</feature>
<feature type="transmembrane region" description="Helical" evidence="9">
    <location>
        <begin position="108"/>
        <end position="133"/>
    </location>
</feature>
<dbReference type="InterPro" id="IPR000718">
    <property type="entry name" value="Peptidase_M13"/>
</dbReference>
<evidence type="ECO:0000256" key="1">
    <source>
        <dbReference type="ARBA" id="ARBA00001947"/>
    </source>
</evidence>
<dbReference type="Proteomes" id="UP000821853">
    <property type="component" value="Unassembled WGS sequence"/>
</dbReference>
<dbReference type="InterPro" id="IPR024079">
    <property type="entry name" value="MetalloPept_cat_dom_sf"/>
</dbReference>
<evidence type="ECO:0000256" key="7">
    <source>
        <dbReference type="ARBA" id="ARBA00023049"/>
    </source>
</evidence>
<keyword evidence="5" id="KW-0378">Hydrolase</keyword>
<dbReference type="GO" id="GO:0046872">
    <property type="term" value="F:metal ion binding"/>
    <property type="evidence" value="ECO:0007669"/>
    <property type="project" value="UniProtKB-KW"/>
</dbReference>
<evidence type="ECO:0000256" key="6">
    <source>
        <dbReference type="ARBA" id="ARBA00022833"/>
    </source>
</evidence>
<keyword evidence="3" id="KW-0645">Protease</keyword>
<gene>
    <name evidence="12" type="ORF">HPB48_010954</name>
</gene>
<dbReference type="Pfam" id="PF01431">
    <property type="entry name" value="Peptidase_M13"/>
    <property type="match status" value="1"/>
</dbReference>
<sequence>MATFAHPVRNSVSEADMQEQSQPECQEEQTEERTEQLTEQLTEQEEQPHSVQHSDRASLLRERRDRLLESLVRSSRRASSQFADYISAAQRRVSCWRQSRDWRVNENALYGACLLGAALVVVVSLACVARAGIRSASRLEAIRERRLHSVENVPTVQEQPCSSPSCNQVSHMLLLSLSHEVAPCANFYEFVCEGWKRRHPLRGDKYQVSVMTEAERDVRKRLMLALETMAIPRRNQTQIDKLVALYRSCVGSLSREGQSLRDLRAFFRLHNYNWPEPHAPEQPEFFDHLLELDIRWNLAVAFRYQLVRDQDTGQSAVALRPVVPDASVLQPSLRRSYQSLIASMATLLGGEANYVDLVDTVVSVESLLAKQPLDGTRLAVPWTRVLSVLPGTTYQMWLRPFAKYHPLGGAIRGSDTVQVHSPRYFNSLLTVLLENVANGRSSWYVGWRLVLALACHTSHEFRNLRETRFLWPRGQCSALDVHTHCRSLAQRLMRPQWQGFITKVLLSPDAVFEVLGIVKRVRGTLEERLRQASWMDPETRVRAFSKLEALREQLPKFFVFDGRTPEYERYARLPDFSPSFLDNWLAIRHALGPRVDPTPPSNSSLPGGEVEAEDEEELLRFEVAYEAAANALRLHVDVLTPPVFSRGVPAAFNFGSLGAMVGRELTLGFDRVGGQVDAVGEPNWWWSLDTRRNYEMRERCFLDQLSRYVNESTAASKLARRVVAESSGLRLAFFAHKAHEMESGRRETLSDVTALSGDQLLFASFCYAHCHSVGKLAEVLDLRFGTHSLGELLCNIAVTNMIEFAGAFGCAEDAKMSSLARCRIW</sequence>
<dbReference type="OMA" id="ASFCYAH"/>
<keyword evidence="13" id="KW-1185">Reference proteome</keyword>
<accession>A0A9J6GE98</accession>
<dbReference type="InterPro" id="IPR042089">
    <property type="entry name" value="Peptidase_M13_dom_2"/>
</dbReference>
<dbReference type="PANTHER" id="PTHR11733:SF241">
    <property type="entry name" value="GH26575P-RELATED"/>
    <property type="match status" value="1"/>
</dbReference>
<keyword evidence="9" id="KW-0472">Membrane</keyword>
<keyword evidence="7" id="KW-0482">Metalloprotease</keyword>
<organism evidence="12 13">
    <name type="scientific">Haemaphysalis longicornis</name>
    <name type="common">Bush tick</name>
    <dbReference type="NCBI Taxonomy" id="44386"/>
    <lineage>
        <taxon>Eukaryota</taxon>
        <taxon>Metazoa</taxon>
        <taxon>Ecdysozoa</taxon>
        <taxon>Arthropoda</taxon>
        <taxon>Chelicerata</taxon>
        <taxon>Arachnida</taxon>
        <taxon>Acari</taxon>
        <taxon>Parasitiformes</taxon>
        <taxon>Ixodida</taxon>
        <taxon>Ixodoidea</taxon>
        <taxon>Ixodidae</taxon>
        <taxon>Haemaphysalinae</taxon>
        <taxon>Haemaphysalis</taxon>
    </lineage>
</organism>
<dbReference type="InterPro" id="IPR008753">
    <property type="entry name" value="Peptidase_M13_N"/>
</dbReference>
<evidence type="ECO:0000256" key="2">
    <source>
        <dbReference type="ARBA" id="ARBA00007357"/>
    </source>
</evidence>
<dbReference type="GO" id="GO:0005886">
    <property type="term" value="C:plasma membrane"/>
    <property type="evidence" value="ECO:0007669"/>
    <property type="project" value="TreeGrafter"/>
</dbReference>
<keyword evidence="6" id="KW-0862">Zinc</keyword>
<evidence type="ECO:0000256" key="9">
    <source>
        <dbReference type="SAM" id="Phobius"/>
    </source>
</evidence>
<dbReference type="PANTHER" id="PTHR11733">
    <property type="entry name" value="ZINC METALLOPROTEASE FAMILY M13 NEPRILYSIN-RELATED"/>
    <property type="match status" value="1"/>
</dbReference>
<dbReference type="Gene3D" id="3.40.390.10">
    <property type="entry name" value="Collagenase (Catalytic Domain)"/>
    <property type="match status" value="1"/>
</dbReference>
<keyword evidence="9" id="KW-1133">Transmembrane helix</keyword>
<evidence type="ECO:0000259" key="10">
    <source>
        <dbReference type="Pfam" id="PF01431"/>
    </source>
</evidence>
<evidence type="ECO:0000313" key="13">
    <source>
        <dbReference type="Proteomes" id="UP000821853"/>
    </source>
</evidence>
<dbReference type="CDD" id="cd08662">
    <property type="entry name" value="M13"/>
    <property type="match status" value="1"/>
</dbReference>
<dbReference type="SUPFAM" id="SSF55486">
    <property type="entry name" value="Metalloproteases ('zincins'), catalytic domain"/>
    <property type="match status" value="1"/>
</dbReference>
<dbReference type="AlphaFoldDB" id="A0A9J6GE98"/>
<evidence type="ECO:0000256" key="5">
    <source>
        <dbReference type="ARBA" id="ARBA00022801"/>
    </source>
</evidence>
<dbReference type="PROSITE" id="PS51885">
    <property type="entry name" value="NEPRILYSIN"/>
    <property type="match status" value="1"/>
</dbReference>
<evidence type="ECO:0000256" key="3">
    <source>
        <dbReference type="ARBA" id="ARBA00022670"/>
    </source>
</evidence>
<name>A0A9J6GE98_HAELO</name>
<keyword evidence="4" id="KW-0479">Metal-binding</keyword>
<dbReference type="EMBL" id="JABSTR010000008">
    <property type="protein sequence ID" value="KAH9376750.1"/>
    <property type="molecule type" value="Genomic_DNA"/>
</dbReference>
<proteinExistence type="inferred from homology"/>
<dbReference type="Gene3D" id="1.10.1380.10">
    <property type="entry name" value="Neutral endopeptidase , domain2"/>
    <property type="match status" value="1"/>
</dbReference>
<evidence type="ECO:0000313" key="12">
    <source>
        <dbReference type="EMBL" id="KAH9376750.1"/>
    </source>
</evidence>
<feature type="domain" description="Peptidase M13 N-terminal" evidence="11">
    <location>
        <begin position="183"/>
        <end position="553"/>
    </location>
</feature>
<dbReference type="GO" id="GO:0004222">
    <property type="term" value="F:metalloendopeptidase activity"/>
    <property type="evidence" value="ECO:0007669"/>
    <property type="project" value="InterPro"/>
</dbReference>
<dbReference type="VEuPathDB" id="VectorBase:HLOH_044792"/>
<feature type="compositionally biased region" description="Basic and acidic residues" evidence="8">
    <location>
        <begin position="46"/>
        <end position="58"/>
    </location>
</feature>
<comment type="similarity">
    <text evidence="2">Belongs to the peptidase M13 family.</text>
</comment>
<reference evidence="12 13" key="1">
    <citation type="journal article" date="2020" name="Cell">
        <title>Large-Scale Comparative Analyses of Tick Genomes Elucidate Their Genetic Diversity and Vector Capacities.</title>
        <authorList>
            <consortium name="Tick Genome and Microbiome Consortium (TIGMIC)"/>
            <person name="Jia N."/>
            <person name="Wang J."/>
            <person name="Shi W."/>
            <person name="Du L."/>
            <person name="Sun Y."/>
            <person name="Zhan W."/>
            <person name="Jiang J.F."/>
            <person name="Wang Q."/>
            <person name="Zhang B."/>
            <person name="Ji P."/>
            <person name="Bell-Sakyi L."/>
            <person name="Cui X.M."/>
            <person name="Yuan T.T."/>
            <person name="Jiang B.G."/>
            <person name="Yang W.F."/>
            <person name="Lam T.T."/>
            <person name="Chang Q.C."/>
            <person name="Ding S.J."/>
            <person name="Wang X.J."/>
            <person name="Zhu J.G."/>
            <person name="Ruan X.D."/>
            <person name="Zhao L."/>
            <person name="Wei J.T."/>
            <person name="Ye R.Z."/>
            <person name="Que T.C."/>
            <person name="Du C.H."/>
            <person name="Zhou Y.H."/>
            <person name="Cheng J.X."/>
            <person name="Dai P.F."/>
            <person name="Guo W.B."/>
            <person name="Han X.H."/>
            <person name="Huang E.J."/>
            <person name="Li L.F."/>
            <person name="Wei W."/>
            <person name="Gao Y.C."/>
            <person name="Liu J.Z."/>
            <person name="Shao H.Z."/>
            <person name="Wang X."/>
            <person name="Wang C.C."/>
            <person name="Yang T.C."/>
            <person name="Huo Q.B."/>
            <person name="Li W."/>
            <person name="Chen H.Y."/>
            <person name="Chen S.E."/>
            <person name="Zhou L.G."/>
            <person name="Ni X.B."/>
            <person name="Tian J.H."/>
            <person name="Sheng Y."/>
            <person name="Liu T."/>
            <person name="Pan Y.S."/>
            <person name="Xia L.Y."/>
            <person name="Li J."/>
            <person name="Zhao F."/>
            <person name="Cao W.C."/>
        </authorList>
    </citation>
    <scope>NUCLEOTIDE SEQUENCE [LARGE SCALE GENOMIC DNA]</scope>
    <source>
        <strain evidence="12">HaeL-2018</strain>
    </source>
</reference>
<dbReference type="InterPro" id="IPR018497">
    <property type="entry name" value="Peptidase_M13_C"/>
</dbReference>
<evidence type="ECO:0000256" key="4">
    <source>
        <dbReference type="ARBA" id="ARBA00022723"/>
    </source>
</evidence>
<evidence type="ECO:0000259" key="11">
    <source>
        <dbReference type="Pfam" id="PF05649"/>
    </source>
</evidence>
<comment type="cofactor">
    <cofactor evidence="1">
        <name>Zn(2+)</name>
        <dbReference type="ChEBI" id="CHEBI:29105"/>
    </cofactor>
</comment>
<protein>
    <submittedName>
        <fullName evidence="12">Uncharacterized protein</fullName>
    </submittedName>
</protein>
<evidence type="ECO:0000256" key="8">
    <source>
        <dbReference type="SAM" id="MobiDB-lite"/>
    </source>
</evidence>
<comment type="caution">
    <text evidence="12">The sequence shown here is derived from an EMBL/GenBank/DDBJ whole genome shotgun (WGS) entry which is preliminary data.</text>
</comment>
<keyword evidence="9" id="KW-0812">Transmembrane</keyword>
<dbReference type="OrthoDB" id="6489766at2759"/>
<dbReference type="GO" id="GO:0016485">
    <property type="term" value="P:protein processing"/>
    <property type="evidence" value="ECO:0007669"/>
    <property type="project" value="TreeGrafter"/>
</dbReference>
<dbReference type="Pfam" id="PF05649">
    <property type="entry name" value="Peptidase_M13_N"/>
    <property type="match status" value="1"/>
</dbReference>
<feature type="region of interest" description="Disordered" evidence="8">
    <location>
        <begin position="1"/>
        <end position="58"/>
    </location>
</feature>